<dbReference type="PANTHER" id="PTHR38340:SF1">
    <property type="entry name" value="S-LAYER PROTEIN"/>
    <property type="match status" value="1"/>
</dbReference>
<dbReference type="InterPro" id="IPR001343">
    <property type="entry name" value="Hemolysn_Ca-bd"/>
</dbReference>
<dbReference type="PRINTS" id="PR00313">
    <property type="entry name" value="CABNDNGRPT"/>
</dbReference>
<dbReference type="SUPFAM" id="SSF51120">
    <property type="entry name" value="beta-Roll"/>
    <property type="match status" value="9"/>
</dbReference>
<dbReference type="PANTHER" id="PTHR38340">
    <property type="entry name" value="S-LAYER PROTEIN"/>
    <property type="match status" value="1"/>
</dbReference>
<reference evidence="4" key="1">
    <citation type="submission" date="2018-03" db="EMBL/GenBank/DDBJ databases">
        <authorList>
            <person name="Rodrigo-Torres L."/>
            <person name="Arahal R. D."/>
            <person name="Lucena T."/>
        </authorList>
    </citation>
    <scope>NUCLEOTIDE SEQUENCE [LARGE SCALE GENOMIC DNA]</scope>
    <source>
        <strain evidence="4">CECT 8871</strain>
    </source>
</reference>
<evidence type="ECO:0000313" key="4">
    <source>
        <dbReference type="Proteomes" id="UP000244904"/>
    </source>
</evidence>
<sequence length="1447" mass="147487">MANFFVTDVYSNTSDNVLHGTADFDRLTYTYTRPEGGVELTITDNGNTYSGLFDGYYTFNAYFTSIEAFTVNVQSDTSSRLTTGAGDDIFNLAGGNDTVYSGTGSDQINGGAGRDFWGADLSEFSANTLIDLNAVSNYGTGGVVQNVEGVNLTMGAGNDTVVGHALMETNYGDTIRGGAGDDLIKLDLGGWDAVEGGTGDDRLHVTNNLAEPTMSIDSLTLGADGYSGFIDGNYINNIDFSGIEHFTVIDNAGGNDNLNTGNGNDSLFGGMGNDTMRSAQGYDTIDGGEGRDFWQGDTSFSDTAVAIDLNGPSTYLGQGSVQNVEGFDVTTAGGNDSLTGCVSGETNYGDTVHSGGGDDLITLWLGGWDSVDGGAGSDRLVVTNQVSPGTGLSLTNTRTPEGTFGYTGFIDGYYINNIDFSGIEHFTFTDLNNGNDHFVAGSGNDSLTGGGGNDTLNSGAGQDTVNGGDGNDAWVADLSAVTTPLSIDLNGTSTLPGGGTLTNMEGMNLLSGSGNDTLRGHDSVYMNDTVNGGAGDDIIQLALHRWDLVVGGTGNDRLIVTNDVSDGAVVMSSFRATDDGTGYSGFIDGYYTNNIDFSGINDFTFIDTAGTSDNFTSGAGADLLIGGGGNDTLNSGSGNDTVDGGEGRDYWMADHSGLTTAVVVDLNGPSTLPGGGALTNVEGMNLKTGSGNDAITGLALRESNYGDIIDTGAGDDVVTLSLAAWDGVWMGPGDDRLIVTTDLVASPHVNVSAFSEDENGEGYSGFIDGYYTNNIDFHGVNHFTFIDNAGGNDRFVSGMGNDSLSGGAGNDTLISGGGLDTIDGGTGVDYWTADISANDTAVLINLNQTSTYHGGGSVKNIEGANLTTGAGNDTIVSNTDIATSQGDVFTTGAGDDRIEMVLASWDAVHGGAGIDTLKVTNTRTDSGGAYMTATAGTDGFSGQFDGYYVNNLDFTGIDIFDYDDQSNGTDNITAGSGNDTLRGGGGNDSLAGAAGNDLLDGGADNDYLDGGTGNDVIAGGAGTDRLRIHDDQANVTLGGDQGTFTISSADGMDTVSGVETIVFNDKTVAVADLLPPAGQIINGTVDDDTLTGDSGNDTIYGMTGNDSLSGLGGNDFLNGGEGNDTLLGGDGNDGFAPSLGNDLVIGGDGTDQVILHDAALADTTVTVNGAQLILSGPEGTDTFEGVEEFIFRDGLFTEAQLRASANLNLVGTEGNDTLTGGGGNDTISGLGGNDRLSGEDGNDSILGGDGLDLLIGGAGNDTLLGGATSDDLRDVVYGGDGNDSIDGGYGNDELRGDAGDDSIEGGFGVDLVIGGDGNDVLTGSAWSDQIFGGNGNDFINGGFGFDRVNGGTGADKFYHTNAAGHGSDWIQDYNAAEGDVLFFGGGVAVKSDFLVQRASTPNAGDAAVQEVFVTHLPSGNLLWALVDGDAQTSLNVLAAGQTFDLLG</sequence>
<dbReference type="EMBL" id="OMOJ01000004">
    <property type="protein sequence ID" value="SPF80633.1"/>
    <property type="molecule type" value="Genomic_DNA"/>
</dbReference>
<gene>
    <name evidence="3" type="primary">cya_15</name>
    <name evidence="3" type="ORF">PRI8871_02443</name>
</gene>
<evidence type="ECO:0000256" key="1">
    <source>
        <dbReference type="ARBA" id="ARBA00004613"/>
    </source>
</evidence>
<dbReference type="OrthoDB" id="7815042at2"/>
<dbReference type="RefSeq" id="WP_108886475.1">
    <property type="nucleotide sequence ID" value="NZ_OMOJ01000004.1"/>
</dbReference>
<dbReference type="GO" id="GO:0005576">
    <property type="term" value="C:extracellular region"/>
    <property type="evidence" value="ECO:0007669"/>
    <property type="project" value="UniProtKB-SubCell"/>
</dbReference>
<keyword evidence="4" id="KW-1185">Reference proteome</keyword>
<dbReference type="InterPro" id="IPR050557">
    <property type="entry name" value="RTX_toxin/Mannuronan_C5-epim"/>
</dbReference>
<evidence type="ECO:0000313" key="3">
    <source>
        <dbReference type="EMBL" id="SPF80633.1"/>
    </source>
</evidence>
<dbReference type="Gene3D" id="2.160.20.160">
    <property type="match status" value="1"/>
</dbReference>
<accession>A0A2R8AX87</accession>
<dbReference type="Proteomes" id="UP000244904">
    <property type="component" value="Unassembled WGS sequence"/>
</dbReference>
<dbReference type="GO" id="GO:0005509">
    <property type="term" value="F:calcium ion binding"/>
    <property type="evidence" value="ECO:0007669"/>
    <property type="project" value="InterPro"/>
</dbReference>
<organism evidence="3 4">
    <name type="scientific">Pseudoprimorskyibacter insulae</name>
    <dbReference type="NCBI Taxonomy" id="1695997"/>
    <lineage>
        <taxon>Bacteria</taxon>
        <taxon>Pseudomonadati</taxon>
        <taxon>Pseudomonadota</taxon>
        <taxon>Alphaproteobacteria</taxon>
        <taxon>Rhodobacterales</taxon>
        <taxon>Paracoccaceae</taxon>
        <taxon>Pseudoprimorskyibacter</taxon>
    </lineage>
</organism>
<proteinExistence type="predicted"/>
<dbReference type="InterPro" id="IPR018511">
    <property type="entry name" value="Hemolysin-typ_Ca-bd_CS"/>
</dbReference>
<evidence type="ECO:0000256" key="2">
    <source>
        <dbReference type="ARBA" id="ARBA00022525"/>
    </source>
</evidence>
<dbReference type="Gene3D" id="2.150.10.10">
    <property type="entry name" value="Serralysin-like metalloprotease, C-terminal"/>
    <property type="match status" value="7"/>
</dbReference>
<dbReference type="Pfam" id="PF00353">
    <property type="entry name" value="HemolysinCabind"/>
    <property type="match status" value="13"/>
</dbReference>
<comment type="subcellular location">
    <subcellularLocation>
        <location evidence="1">Secreted</location>
    </subcellularLocation>
</comment>
<dbReference type="InterPro" id="IPR011049">
    <property type="entry name" value="Serralysin-like_metalloprot_C"/>
</dbReference>
<name>A0A2R8AX87_9RHOB</name>
<keyword evidence="2" id="KW-0964">Secreted</keyword>
<dbReference type="PROSITE" id="PS00330">
    <property type="entry name" value="HEMOLYSIN_CALCIUM"/>
    <property type="match status" value="7"/>
</dbReference>
<protein>
    <submittedName>
        <fullName evidence="3">Bifunctional hemolysin/adenylate cyclase</fullName>
    </submittedName>
</protein>